<dbReference type="AlphaFoldDB" id="A0A1H7N5P3"/>
<evidence type="ECO:0000313" key="1">
    <source>
        <dbReference type="EMBL" id="SEL18803.1"/>
    </source>
</evidence>
<gene>
    <name evidence="1" type="ORF">SAMN04488691_103198</name>
</gene>
<reference evidence="1 2" key="1">
    <citation type="submission" date="2016-10" db="EMBL/GenBank/DDBJ databases">
        <authorList>
            <person name="de Groot N.N."/>
        </authorList>
    </citation>
    <scope>NUCLEOTIDE SEQUENCE [LARGE SCALE GENOMIC DNA]</scope>
    <source>
        <strain evidence="1 2">CDM_5</strain>
    </source>
</reference>
<dbReference type="Proteomes" id="UP000183894">
    <property type="component" value="Unassembled WGS sequence"/>
</dbReference>
<sequence>MSVVTHKEWDDYAADYSHDFPVTAVPREPGEYRPTDHFNQERRSRRISGDIIRGCIEEGEVHQAEGDNRYKFHWTHPTTLQTYILVVELNRRAFLKPRAKHTAVTVFRFQH</sequence>
<accession>A0A1H7N5P3</accession>
<dbReference type="RefSeq" id="WP_074793231.1">
    <property type="nucleotide sequence ID" value="NZ_FOAD01000003.1"/>
</dbReference>
<name>A0A1H7N5P3_HALLR</name>
<dbReference type="OrthoDB" id="350648at2157"/>
<evidence type="ECO:0000313" key="2">
    <source>
        <dbReference type="Proteomes" id="UP000183894"/>
    </source>
</evidence>
<proteinExistence type="predicted"/>
<organism evidence="1 2">
    <name type="scientific">Haloferax larsenii</name>
    <dbReference type="NCBI Taxonomy" id="302484"/>
    <lineage>
        <taxon>Archaea</taxon>
        <taxon>Methanobacteriati</taxon>
        <taxon>Methanobacteriota</taxon>
        <taxon>Stenosarchaea group</taxon>
        <taxon>Halobacteria</taxon>
        <taxon>Halobacteriales</taxon>
        <taxon>Haloferacaceae</taxon>
        <taxon>Haloferax</taxon>
    </lineage>
</organism>
<dbReference type="EMBL" id="FOAD01000003">
    <property type="protein sequence ID" value="SEL18803.1"/>
    <property type="molecule type" value="Genomic_DNA"/>
</dbReference>
<protein>
    <submittedName>
        <fullName evidence="1">Uncharacterized protein</fullName>
    </submittedName>
</protein>